<keyword evidence="3" id="KW-1185">Reference proteome</keyword>
<name>A0A3Q2NUX4_FUNHE</name>
<protein>
    <recommendedName>
        <fullName evidence="1">VWFC domain-containing protein</fullName>
    </recommendedName>
</protein>
<dbReference type="Proteomes" id="UP000265000">
    <property type="component" value="Unplaced"/>
</dbReference>
<proteinExistence type="predicted"/>
<dbReference type="PROSITE" id="PS01208">
    <property type="entry name" value="VWFC_1"/>
    <property type="match status" value="1"/>
</dbReference>
<dbReference type="Gene3D" id="2.10.70.10">
    <property type="entry name" value="Complement Module, domain 1"/>
    <property type="match status" value="1"/>
</dbReference>
<dbReference type="AlphaFoldDB" id="A0A3Q2NUX4"/>
<dbReference type="SUPFAM" id="SSF57603">
    <property type="entry name" value="FnI-like domain"/>
    <property type="match status" value="4"/>
</dbReference>
<dbReference type="GeneTree" id="ENSGT00940000160243"/>
<dbReference type="InterPro" id="IPR001007">
    <property type="entry name" value="VWF_dom"/>
</dbReference>
<dbReference type="InterPro" id="IPR052624">
    <property type="entry name" value="CRIM1"/>
</dbReference>
<feature type="domain" description="VWFC" evidence="1">
    <location>
        <begin position="71"/>
        <end position="128"/>
    </location>
</feature>
<dbReference type="Gene3D" id="6.20.200.20">
    <property type="match status" value="3"/>
</dbReference>
<evidence type="ECO:0000259" key="1">
    <source>
        <dbReference type="PROSITE" id="PS50184"/>
    </source>
</evidence>
<evidence type="ECO:0000313" key="3">
    <source>
        <dbReference type="Proteomes" id="UP000265000"/>
    </source>
</evidence>
<feature type="domain" description="VWFC" evidence="1">
    <location>
        <begin position="1"/>
        <end position="67"/>
    </location>
</feature>
<dbReference type="PANTHER" id="PTHR46439">
    <property type="entry name" value="CYSTEINE-RICH MOTOR NEURON 1 PROTEIN"/>
    <property type="match status" value="1"/>
</dbReference>
<reference evidence="2" key="2">
    <citation type="submission" date="2025-09" db="UniProtKB">
        <authorList>
            <consortium name="Ensembl"/>
        </authorList>
    </citation>
    <scope>IDENTIFICATION</scope>
</reference>
<sequence>EDSSTWQPDGPCSSCTCVNGETVCAPVQCPPTECLHPTKITGETLHDIDISSADRCAPWTSGSFTCDLFPAGCLYQDRERANGETWDDPSDPCAVCVCREGSVQCERKRCPPSNCNHPVRRDCCMSCEGEGTKPLTFADGQDPCGVCYCYGGDITCTKLPCYGDCSHPYKPPGQCCGECEHSKESCLYQGTVYHSDEQWELDECTSCTCVSGDVHCRSERCPPLTCAAVSIQHHPVGLHTAHIAAPNVATMPVRPNPANLFFTLYEVVMCLQVLQLQCVLQGFKSAWIF</sequence>
<organism evidence="2 3">
    <name type="scientific">Fundulus heteroclitus</name>
    <name type="common">Killifish</name>
    <name type="synonym">Mummichog</name>
    <dbReference type="NCBI Taxonomy" id="8078"/>
    <lineage>
        <taxon>Eukaryota</taxon>
        <taxon>Metazoa</taxon>
        <taxon>Chordata</taxon>
        <taxon>Craniata</taxon>
        <taxon>Vertebrata</taxon>
        <taxon>Euteleostomi</taxon>
        <taxon>Actinopterygii</taxon>
        <taxon>Neopterygii</taxon>
        <taxon>Teleostei</taxon>
        <taxon>Neoteleostei</taxon>
        <taxon>Acanthomorphata</taxon>
        <taxon>Ovalentaria</taxon>
        <taxon>Atherinomorphae</taxon>
        <taxon>Cyprinodontiformes</taxon>
        <taxon>Fundulidae</taxon>
        <taxon>Fundulus</taxon>
    </lineage>
</organism>
<dbReference type="Ensembl" id="ENSFHET00000011486.1">
    <property type="protein sequence ID" value="ENSFHEP00000002885.1"/>
    <property type="gene ID" value="ENSFHEG00000003723.1"/>
</dbReference>
<dbReference type="Pfam" id="PF00093">
    <property type="entry name" value="VWC"/>
    <property type="match status" value="2"/>
</dbReference>
<accession>A0A3Q2NUX4</accession>
<dbReference type="PROSITE" id="PS50184">
    <property type="entry name" value="VWFC_2"/>
    <property type="match status" value="2"/>
</dbReference>
<evidence type="ECO:0000313" key="2">
    <source>
        <dbReference type="Ensembl" id="ENSFHEP00000002885.1"/>
    </source>
</evidence>
<reference evidence="2" key="1">
    <citation type="submission" date="2025-08" db="UniProtKB">
        <authorList>
            <consortium name="Ensembl"/>
        </authorList>
    </citation>
    <scope>IDENTIFICATION</scope>
</reference>
<dbReference type="SMART" id="SM00214">
    <property type="entry name" value="VWC"/>
    <property type="match status" value="4"/>
</dbReference>